<feature type="chain" id="PRO_5021439515" description="Right handed beta helix domain-containing protein" evidence="1">
    <location>
        <begin position="38"/>
        <end position="409"/>
    </location>
</feature>
<sequence length="409" mass="43960">MNEDTPSVPALPTPSLLRRVRRLVAAALLAASTAAPAAVIIVGPDESVTRIADAARLARDGDTVLIKPGTYRGDVAVWPQKSLEIRGLGTRPVLQADGRDAEGKGIWVFVNGHFKVDNIAFRGARVADGNGAGIRMEQGSLEVRNCSFEDNQNGILTANFDDTELRVINSTFDKAPHDELGLHHLLYVGRIKHFVLEGSHLQRGYRGHLVKSRARLNEVRYNLLSDGPEGAASYELEFPEGGVAVVTGNVIAQSAASGNPVVIGYGAEAGNRPVNRLFLSHNTLINKGIRPAWFVRAWTDKLPAGTEIVTRNNLTVGFGLFTLLLPGDHRGNYMLPPGAIDPDKLELAPAPDSWLRGRLSRAETLGGTELAPRAEFAFPAGTQPLSQPPVWTPGAFQGSGVALHRPADR</sequence>
<name>A0A4Y4CVD6_ZOORA</name>
<organism evidence="2 3">
    <name type="scientific">Zoogloea ramigera</name>
    <dbReference type="NCBI Taxonomy" id="350"/>
    <lineage>
        <taxon>Bacteria</taxon>
        <taxon>Pseudomonadati</taxon>
        <taxon>Pseudomonadota</taxon>
        <taxon>Betaproteobacteria</taxon>
        <taxon>Rhodocyclales</taxon>
        <taxon>Zoogloeaceae</taxon>
        <taxon>Zoogloea</taxon>
    </lineage>
</organism>
<evidence type="ECO:0000313" key="2">
    <source>
        <dbReference type="EMBL" id="GEC96296.1"/>
    </source>
</evidence>
<dbReference type="Proteomes" id="UP000318422">
    <property type="component" value="Unassembled WGS sequence"/>
</dbReference>
<evidence type="ECO:0000313" key="3">
    <source>
        <dbReference type="Proteomes" id="UP000318422"/>
    </source>
</evidence>
<keyword evidence="1" id="KW-0732">Signal</keyword>
<accession>A0A4Y4CVD6</accession>
<evidence type="ECO:0008006" key="4">
    <source>
        <dbReference type="Google" id="ProtNLM"/>
    </source>
</evidence>
<gene>
    <name evidence="2" type="ORF">ZRA01_23690</name>
</gene>
<dbReference type="SUPFAM" id="SSF51126">
    <property type="entry name" value="Pectin lyase-like"/>
    <property type="match status" value="1"/>
</dbReference>
<dbReference type="AlphaFoldDB" id="A0A4Y4CVD6"/>
<dbReference type="InterPro" id="IPR011050">
    <property type="entry name" value="Pectin_lyase_fold/virulence"/>
</dbReference>
<dbReference type="EMBL" id="BJNV01000040">
    <property type="protein sequence ID" value="GEC96296.1"/>
    <property type="molecule type" value="Genomic_DNA"/>
</dbReference>
<proteinExistence type="predicted"/>
<reference evidence="2 3" key="1">
    <citation type="submission" date="2019-06" db="EMBL/GenBank/DDBJ databases">
        <title>Whole genome shotgun sequence of Zoogloea ramigera NBRC 15342.</title>
        <authorList>
            <person name="Hosoyama A."/>
            <person name="Uohara A."/>
            <person name="Ohji S."/>
            <person name="Ichikawa N."/>
        </authorList>
    </citation>
    <scope>NUCLEOTIDE SEQUENCE [LARGE SCALE GENOMIC DNA]</scope>
    <source>
        <strain evidence="2 3">NBRC 15342</strain>
    </source>
</reference>
<dbReference type="RefSeq" id="WP_246093653.1">
    <property type="nucleotide sequence ID" value="NZ_BJNV01000040.1"/>
</dbReference>
<evidence type="ECO:0000256" key="1">
    <source>
        <dbReference type="SAM" id="SignalP"/>
    </source>
</evidence>
<dbReference type="Gene3D" id="2.160.20.10">
    <property type="entry name" value="Single-stranded right-handed beta-helix, Pectin lyase-like"/>
    <property type="match status" value="1"/>
</dbReference>
<keyword evidence="3" id="KW-1185">Reference proteome</keyword>
<comment type="caution">
    <text evidence="2">The sequence shown here is derived from an EMBL/GenBank/DDBJ whole genome shotgun (WGS) entry which is preliminary data.</text>
</comment>
<feature type="signal peptide" evidence="1">
    <location>
        <begin position="1"/>
        <end position="37"/>
    </location>
</feature>
<protein>
    <recommendedName>
        <fullName evidence="4">Right handed beta helix domain-containing protein</fullName>
    </recommendedName>
</protein>
<dbReference type="InterPro" id="IPR012334">
    <property type="entry name" value="Pectin_lyas_fold"/>
</dbReference>